<dbReference type="Pfam" id="PF00156">
    <property type="entry name" value="Pribosyltran"/>
    <property type="match status" value="1"/>
</dbReference>
<evidence type="ECO:0000259" key="11">
    <source>
        <dbReference type="Pfam" id="PF00156"/>
    </source>
</evidence>
<dbReference type="GO" id="GO:0006015">
    <property type="term" value="P:5-phosphoribose 1-diphosphate biosynthetic process"/>
    <property type="evidence" value="ECO:0007669"/>
    <property type="project" value="TreeGrafter"/>
</dbReference>
<feature type="domain" description="Phosphoribosyltransferase" evidence="11">
    <location>
        <begin position="142"/>
        <end position="252"/>
    </location>
</feature>
<dbReference type="InterPro" id="IPR029057">
    <property type="entry name" value="PRTase-like"/>
</dbReference>
<evidence type="ECO:0000256" key="1">
    <source>
        <dbReference type="ARBA" id="ARBA00013247"/>
    </source>
</evidence>
<evidence type="ECO:0000256" key="6">
    <source>
        <dbReference type="ARBA" id="ARBA00022777"/>
    </source>
</evidence>
<dbReference type="InterPro" id="IPR005946">
    <property type="entry name" value="Rib-P_diPkinase"/>
</dbReference>
<dbReference type="SUPFAM" id="SSF53271">
    <property type="entry name" value="PRTase-like"/>
    <property type="match status" value="2"/>
</dbReference>
<dbReference type="GO" id="GO:0004749">
    <property type="term" value="F:ribose phosphate diphosphokinase activity"/>
    <property type="evidence" value="ECO:0007669"/>
    <property type="project" value="UniProtKB-EC"/>
</dbReference>
<evidence type="ECO:0000256" key="8">
    <source>
        <dbReference type="ARBA" id="ARBA00022842"/>
    </source>
</evidence>
<dbReference type="SMART" id="SM01400">
    <property type="entry name" value="Pribosyltran_N"/>
    <property type="match status" value="1"/>
</dbReference>
<dbReference type="CDD" id="cd06223">
    <property type="entry name" value="PRTases_typeI"/>
    <property type="match status" value="1"/>
</dbReference>
<dbReference type="GO" id="GO:0005524">
    <property type="term" value="F:ATP binding"/>
    <property type="evidence" value="ECO:0007669"/>
    <property type="project" value="UniProtKB-KW"/>
</dbReference>
<sequence>MKIIPGPASVELAEKIAEELNLSVVKHSYKHFYDNETYLRVDESVKNETILLIQSTHFPQEKHWIELLILCSTLKDLGAAEVISIIPYLSYARADKRKIEGEALSHQILITLLEKSGCDSIITMNVHNPEAFYSSSKSIEKININLFHYIGEELKSKYNNFVVVGPDKGAEEDVKTLAKLLETEYLLFEKERDALTNEVKMQAPDYSFENKNVLLVDDIITSGGTAKLASKLILEQKPRTLQFLCIHALSKDEVYADLKNMGVEKIISTNTIPNKQLEQLDIAPYIAKYIKEKFL</sequence>
<dbReference type="GO" id="GO:0002189">
    <property type="term" value="C:ribose phosphate diphosphokinase complex"/>
    <property type="evidence" value="ECO:0007669"/>
    <property type="project" value="TreeGrafter"/>
</dbReference>
<evidence type="ECO:0000256" key="10">
    <source>
        <dbReference type="RuleBase" id="RU004324"/>
    </source>
</evidence>
<proteinExistence type="inferred from homology"/>
<keyword evidence="2 13" id="KW-0808">Transferase</keyword>
<evidence type="ECO:0000256" key="4">
    <source>
        <dbReference type="ARBA" id="ARBA00022727"/>
    </source>
</evidence>
<evidence type="ECO:0000259" key="12">
    <source>
        <dbReference type="Pfam" id="PF13793"/>
    </source>
</evidence>
<keyword evidence="7" id="KW-0067">ATP-binding</keyword>
<gene>
    <name evidence="13" type="primary">prs</name>
    <name evidence="13" type="ORF">K9W45_00075</name>
</gene>
<dbReference type="InterPro" id="IPR029099">
    <property type="entry name" value="Pribosyltran_N"/>
</dbReference>
<keyword evidence="8" id="KW-0460">Magnesium</keyword>
<organism evidence="13">
    <name type="scientific">Candidatus Heimdallarchaeum aukensis</name>
    <dbReference type="NCBI Taxonomy" id="2876573"/>
    <lineage>
        <taxon>Archaea</taxon>
        <taxon>Promethearchaeati</taxon>
        <taxon>Candidatus Heimdallarchaeota</taxon>
        <taxon>Candidatus Heimdallarchaeia (ex Rinke et al. 2021) (nom. nud.)</taxon>
        <taxon>Candidatus Heimdallarchaeales</taxon>
        <taxon>Candidatus Heimdallarchaeaceae</taxon>
        <taxon>Candidatus Heimdallarchaeum</taxon>
    </lineage>
</organism>
<evidence type="ECO:0000256" key="7">
    <source>
        <dbReference type="ARBA" id="ARBA00022840"/>
    </source>
</evidence>
<comment type="similarity">
    <text evidence="10">Belongs to the ribose-phosphate pyrophosphokinase family.</text>
</comment>
<dbReference type="PANTHER" id="PTHR10210:SF32">
    <property type="entry name" value="RIBOSE-PHOSPHATE PYROPHOSPHOKINASE 2"/>
    <property type="match status" value="1"/>
</dbReference>
<keyword evidence="3" id="KW-0479">Metal-binding</keyword>
<evidence type="ECO:0000256" key="3">
    <source>
        <dbReference type="ARBA" id="ARBA00022723"/>
    </source>
</evidence>
<evidence type="ECO:0000256" key="2">
    <source>
        <dbReference type="ARBA" id="ARBA00022679"/>
    </source>
</evidence>
<dbReference type="Pfam" id="PF13793">
    <property type="entry name" value="Pribosyltran_N"/>
    <property type="match status" value="1"/>
</dbReference>
<keyword evidence="4 10" id="KW-0545">Nucleotide biosynthesis</keyword>
<dbReference type="GO" id="GO:0006164">
    <property type="term" value="P:purine nucleotide biosynthetic process"/>
    <property type="evidence" value="ECO:0007669"/>
    <property type="project" value="TreeGrafter"/>
</dbReference>
<accession>A0A9Y1BKU4</accession>
<dbReference type="GO" id="GO:0005737">
    <property type="term" value="C:cytoplasm"/>
    <property type="evidence" value="ECO:0007669"/>
    <property type="project" value="TreeGrafter"/>
</dbReference>
<dbReference type="PANTHER" id="PTHR10210">
    <property type="entry name" value="RIBOSE-PHOSPHATE DIPHOSPHOKINASE FAMILY MEMBER"/>
    <property type="match status" value="1"/>
</dbReference>
<dbReference type="GO" id="GO:0016301">
    <property type="term" value="F:kinase activity"/>
    <property type="evidence" value="ECO:0007669"/>
    <property type="project" value="UniProtKB-KW"/>
</dbReference>
<comment type="catalytic activity">
    <reaction evidence="9">
        <text>D-ribose 5-phosphate + ATP = 5-phospho-alpha-D-ribose 1-diphosphate + AMP + H(+)</text>
        <dbReference type="Rhea" id="RHEA:15609"/>
        <dbReference type="ChEBI" id="CHEBI:15378"/>
        <dbReference type="ChEBI" id="CHEBI:30616"/>
        <dbReference type="ChEBI" id="CHEBI:58017"/>
        <dbReference type="ChEBI" id="CHEBI:78346"/>
        <dbReference type="ChEBI" id="CHEBI:456215"/>
        <dbReference type="EC" id="2.7.6.1"/>
    </reaction>
</comment>
<protein>
    <recommendedName>
        <fullName evidence="1">ribose-phosphate diphosphokinase</fullName>
        <ecNumber evidence="1">2.7.6.1</ecNumber>
    </recommendedName>
</protein>
<dbReference type="EC" id="2.7.6.1" evidence="1"/>
<dbReference type="EMBL" id="CP084166">
    <property type="protein sequence ID" value="UJG40869.1"/>
    <property type="molecule type" value="Genomic_DNA"/>
</dbReference>
<evidence type="ECO:0000256" key="5">
    <source>
        <dbReference type="ARBA" id="ARBA00022741"/>
    </source>
</evidence>
<dbReference type="AlphaFoldDB" id="A0A9Y1BKU4"/>
<reference evidence="13" key="1">
    <citation type="journal article" date="2022" name="Nat. Microbiol.">
        <title>Unique mobile elements and scalable gene flow at the prokaryote-eukaryote boundary revealed by circularized Asgard archaea genomes.</title>
        <authorList>
            <person name="Wu F."/>
            <person name="Speth D.R."/>
            <person name="Philosof A."/>
            <person name="Cremiere A."/>
            <person name="Narayanan A."/>
            <person name="Barco R.A."/>
            <person name="Connon S.A."/>
            <person name="Amend J.P."/>
            <person name="Antoshechkin I.A."/>
            <person name="Orphan V.J."/>
        </authorList>
    </citation>
    <scope>NUCLEOTIDE SEQUENCE</scope>
    <source>
        <strain evidence="13">PM71</strain>
    </source>
</reference>
<feature type="domain" description="Ribose-phosphate pyrophosphokinase N-terminal" evidence="12">
    <location>
        <begin position="1"/>
        <end position="117"/>
    </location>
</feature>
<dbReference type="GO" id="GO:0000287">
    <property type="term" value="F:magnesium ion binding"/>
    <property type="evidence" value="ECO:0007669"/>
    <property type="project" value="InterPro"/>
</dbReference>
<evidence type="ECO:0000256" key="9">
    <source>
        <dbReference type="ARBA" id="ARBA00049535"/>
    </source>
</evidence>
<dbReference type="Proteomes" id="UP001201020">
    <property type="component" value="Chromosome"/>
</dbReference>
<dbReference type="FunFam" id="3.40.50.2020:FF:000007">
    <property type="entry name" value="Ribose-phosphate pyrophosphokinase"/>
    <property type="match status" value="1"/>
</dbReference>
<dbReference type="NCBIfam" id="TIGR01251">
    <property type="entry name" value="ribP_PPkin"/>
    <property type="match status" value="1"/>
</dbReference>
<keyword evidence="6" id="KW-0418">Kinase</keyword>
<dbReference type="Gene3D" id="3.40.50.2020">
    <property type="match status" value="2"/>
</dbReference>
<name>A0A9Y1BKU4_9ARCH</name>
<keyword evidence="5" id="KW-0547">Nucleotide-binding</keyword>
<evidence type="ECO:0000313" key="13">
    <source>
        <dbReference type="EMBL" id="UJG40869.1"/>
    </source>
</evidence>
<dbReference type="InterPro" id="IPR000836">
    <property type="entry name" value="PRTase_dom"/>
</dbReference>